<accession>A0ABT3T7Z8</accession>
<dbReference type="Proteomes" id="UP001143304">
    <property type="component" value="Unassembled WGS sequence"/>
</dbReference>
<reference evidence="1" key="1">
    <citation type="submission" date="2019-02" db="EMBL/GenBank/DDBJ databases">
        <authorList>
            <person name="Li S.-H."/>
        </authorList>
    </citation>
    <scope>NUCLEOTIDE SEQUENCE</scope>
    <source>
        <strain evidence="1">IMCC11814</strain>
    </source>
</reference>
<proteinExistence type="predicted"/>
<dbReference type="Gene3D" id="3.30.530.20">
    <property type="match status" value="1"/>
</dbReference>
<organism evidence="1 2">
    <name type="scientific">Candidatus Marimicrobium litorale</name>
    <dbReference type="NCBI Taxonomy" id="2518991"/>
    <lineage>
        <taxon>Bacteria</taxon>
        <taxon>Pseudomonadati</taxon>
        <taxon>Pseudomonadota</taxon>
        <taxon>Gammaproteobacteria</taxon>
        <taxon>Cellvibrionales</taxon>
        <taxon>Halieaceae</taxon>
        <taxon>Marimicrobium</taxon>
    </lineage>
</organism>
<keyword evidence="2" id="KW-1185">Reference proteome</keyword>
<dbReference type="CDD" id="cd07821">
    <property type="entry name" value="PYR_PYL_RCAR_like"/>
    <property type="match status" value="1"/>
</dbReference>
<protein>
    <submittedName>
        <fullName evidence="1">SRPBCC family protein</fullName>
    </submittedName>
</protein>
<evidence type="ECO:0000313" key="1">
    <source>
        <dbReference type="EMBL" id="MCX2977941.1"/>
    </source>
</evidence>
<dbReference type="EMBL" id="SHNO01000001">
    <property type="protein sequence ID" value="MCX2977941.1"/>
    <property type="molecule type" value="Genomic_DNA"/>
</dbReference>
<gene>
    <name evidence="1" type="ORF">EYC82_11300</name>
</gene>
<sequence length="175" mass="20120">MLGDYYKCQKVGVEFLEQTRNVFVAIEIVAASPEQIFDVFEDANAWTEWALPIEKVEWTSPQPYGVGTTRSVHMMGDMIGYEEFVKWERGKRMAFTFLGCSKDATRSFLEDYRVTDLGNGSCRVEWYMAMEVNGLSRRLMPFTRPAIRLANKIMFRKFRKYTEAYAAGEVSLGAA</sequence>
<dbReference type="SUPFAM" id="SSF55961">
    <property type="entry name" value="Bet v1-like"/>
    <property type="match status" value="1"/>
</dbReference>
<dbReference type="InterPro" id="IPR019587">
    <property type="entry name" value="Polyketide_cyclase/dehydratase"/>
</dbReference>
<dbReference type="InterPro" id="IPR023393">
    <property type="entry name" value="START-like_dom_sf"/>
</dbReference>
<comment type="caution">
    <text evidence="1">The sequence shown here is derived from an EMBL/GenBank/DDBJ whole genome shotgun (WGS) entry which is preliminary data.</text>
</comment>
<name>A0ABT3T7Z8_9GAMM</name>
<evidence type="ECO:0000313" key="2">
    <source>
        <dbReference type="Proteomes" id="UP001143304"/>
    </source>
</evidence>
<dbReference type="Pfam" id="PF10604">
    <property type="entry name" value="Polyketide_cyc2"/>
    <property type="match status" value="1"/>
</dbReference>